<evidence type="ECO:0000256" key="4">
    <source>
        <dbReference type="PROSITE-ProRule" id="PRU00027"/>
    </source>
</evidence>
<comment type="caution">
    <text evidence="7">The sequence shown here is derived from an EMBL/GenBank/DDBJ whole genome shotgun (WGS) entry which is preliminary data.</text>
</comment>
<dbReference type="GO" id="GO:0008270">
    <property type="term" value="F:zinc ion binding"/>
    <property type="evidence" value="ECO:0007669"/>
    <property type="project" value="UniProtKB-KW"/>
</dbReference>
<evidence type="ECO:0000256" key="5">
    <source>
        <dbReference type="SAM" id="MobiDB-lite"/>
    </source>
</evidence>
<proteinExistence type="predicted"/>
<dbReference type="InterPro" id="IPR036236">
    <property type="entry name" value="Znf_C2H2_sf"/>
</dbReference>
<name>A0A8S2ETJ3_9BILA</name>
<dbReference type="SMART" id="SM00614">
    <property type="entry name" value="ZnF_BED"/>
    <property type="match status" value="1"/>
</dbReference>
<sequence>MGKNENDLGKRPCKPSRKPPRRPQSSRKSKAPTKMVFNSDDEAENQTIANQTTTTLTSSTPITIDNHTPISSTITRPTAQSDNDSAGDEEVKLYVPSNVWSHVTRAQDGKTTVCNICNKRIKTNCGSTSTLRIHLIKKHDKLELQLPRNQAIKCPLTPQEKSKLHKLSFQCIIQDGQPFNDLTKPGISKLINE</sequence>
<feature type="compositionally biased region" description="Low complexity" evidence="5">
    <location>
        <begin position="45"/>
        <end position="63"/>
    </location>
</feature>
<evidence type="ECO:0000256" key="1">
    <source>
        <dbReference type="ARBA" id="ARBA00022723"/>
    </source>
</evidence>
<dbReference type="Proteomes" id="UP000682733">
    <property type="component" value="Unassembled WGS sequence"/>
</dbReference>
<dbReference type="EMBL" id="CAJOBA010038592">
    <property type="protein sequence ID" value="CAF4063442.1"/>
    <property type="molecule type" value="Genomic_DNA"/>
</dbReference>
<dbReference type="AlphaFoldDB" id="A0A8S2ETJ3"/>
<evidence type="ECO:0000313" key="9">
    <source>
        <dbReference type="Proteomes" id="UP000677228"/>
    </source>
</evidence>
<evidence type="ECO:0000313" key="8">
    <source>
        <dbReference type="EMBL" id="CAF4063442.1"/>
    </source>
</evidence>
<keyword evidence="1" id="KW-0479">Metal-binding</keyword>
<keyword evidence="2 4" id="KW-0863">Zinc-finger</keyword>
<feature type="compositionally biased region" description="Basic and acidic residues" evidence="5">
    <location>
        <begin position="1"/>
        <end position="10"/>
    </location>
</feature>
<keyword evidence="3" id="KW-0862">Zinc</keyword>
<reference evidence="7" key="1">
    <citation type="submission" date="2021-02" db="EMBL/GenBank/DDBJ databases">
        <authorList>
            <person name="Nowell W R."/>
        </authorList>
    </citation>
    <scope>NUCLEOTIDE SEQUENCE</scope>
</reference>
<evidence type="ECO:0000259" key="6">
    <source>
        <dbReference type="PROSITE" id="PS50808"/>
    </source>
</evidence>
<evidence type="ECO:0000256" key="2">
    <source>
        <dbReference type="ARBA" id="ARBA00022771"/>
    </source>
</evidence>
<feature type="domain" description="BED-type" evidence="6">
    <location>
        <begin position="94"/>
        <end position="146"/>
    </location>
</feature>
<accession>A0A8S2ETJ3</accession>
<organism evidence="7 9">
    <name type="scientific">Didymodactylos carnosus</name>
    <dbReference type="NCBI Taxonomy" id="1234261"/>
    <lineage>
        <taxon>Eukaryota</taxon>
        <taxon>Metazoa</taxon>
        <taxon>Spiralia</taxon>
        <taxon>Gnathifera</taxon>
        <taxon>Rotifera</taxon>
        <taxon>Eurotatoria</taxon>
        <taxon>Bdelloidea</taxon>
        <taxon>Philodinida</taxon>
        <taxon>Philodinidae</taxon>
        <taxon>Didymodactylos</taxon>
    </lineage>
</organism>
<gene>
    <name evidence="7" type="ORF">OVA965_LOCUS26520</name>
    <name evidence="8" type="ORF">TMI583_LOCUS27261</name>
</gene>
<protein>
    <recommendedName>
        <fullName evidence="6">BED-type domain-containing protein</fullName>
    </recommendedName>
</protein>
<feature type="compositionally biased region" description="Basic residues" evidence="5">
    <location>
        <begin position="11"/>
        <end position="31"/>
    </location>
</feature>
<evidence type="ECO:0000313" key="7">
    <source>
        <dbReference type="EMBL" id="CAF1256487.1"/>
    </source>
</evidence>
<feature type="region of interest" description="Disordered" evidence="5">
    <location>
        <begin position="1"/>
        <end position="87"/>
    </location>
</feature>
<dbReference type="InterPro" id="IPR003656">
    <property type="entry name" value="Znf_BED"/>
</dbReference>
<dbReference type="PROSITE" id="PS50808">
    <property type="entry name" value="ZF_BED"/>
    <property type="match status" value="1"/>
</dbReference>
<dbReference type="SUPFAM" id="SSF57667">
    <property type="entry name" value="beta-beta-alpha zinc fingers"/>
    <property type="match status" value="1"/>
</dbReference>
<dbReference type="EMBL" id="CAJNOK010017038">
    <property type="protein sequence ID" value="CAF1256487.1"/>
    <property type="molecule type" value="Genomic_DNA"/>
</dbReference>
<evidence type="ECO:0000256" key="3">
    <source>
        <dbReference type="ARBA" id="ARBA00022833"/>
    </source>
</evidence>
<dbReference type="GO" id="GO:0003677">
    <property type="term" value="F:DNA binding"/>
    <property type="evidence" value="ECO:0007669"/>
    <property type="project" value="InterPro"/>
</dbReference>
<feature type="compositionally biased region" description="Polar residues" evidence="5">
    <location>
        <begin position="65"/>
        <end position="84"/>
    </location>
</feature>
<dbReference type="Pfam" id="PF02892">
    <property type="entry name" value="zf-BED"/>
    <property type="match status" value="1"/>
</dbReference>
<dbReference type="Proteomes" id="UP000677228">
    <property type="component" value="Unassembled WGS sequence"/>
</dbReference>